<dbReference type="InterPro" id="IPR001647">
    <property type="entry name" value="HTH_TetR"/>
</dbReference>
<dbReference type="GO" id="GO:0000976">
    <property type="term" value="F:transcription cis-regulatory region binding"/>
    <property type="evidence" value="ECO:0007669"/>
    <property type="project" value="TreeGrafter"/>
</dbReference>
<dbReference type="InterPro" id="IPR050109">
    <property type="entry name" value="HTH-type_TetR-like_transc_reg"/>
</dbReference>
<evidence type="ECO:0000256" key="3">
    <source>
        <dbReference type="ARBA" id="ARBA00023163"/>
    </source>
</evidence>
<sequence length="197" mass="21310">MRRRGDELDTAIHGAVIALLTEHGPAAVTMEAVAATARTSKPVLYRRWADGRELLRDTLLRTAKAAIPHEDTGSYRTDMLAVLRGWAALFAGPQGATMRATVAAMAGDEALATAFRADVIGWRKVEMAALLARGIERGDVRPDVPVHIARELGQSVLWHRLLVTGDPITDDLVVELVDEVLVPFVAPRRTGPTTTCS</sequence>
<dbReference type="Gene3D" id="1.10.357.10">
    <property type="entry name" value="Tetracycline Repressor, domain 2"/>
    <property type="match status" value="1"/>
</dbReference>
<dbReference type="InterPro" id="IPR036271">
    <property type="entry name" value="Tet_transcr_reg_TetR-rel_C_sf"/>
</dbReference>
<evidence type="ECO:0000256" key="2">
    <source>
        <dbReference type="ARBA" id="ARBA00023125"/>
    </source>
</evidence>
<evidence type="ECO:0000259" key="5">
    <source>
        <dbReference type="PROSITE" id="PS50977"/>
    </source>
</evidence>
<dbReference type="InterPro" id="IPR011075">
    <property type="entry name" value="TetR_C"/>
</dbReference>
<dbReference type="PROSITE" id="PS50977">
    <property type="entry name" value="HTH_TETR_2"/>
    <property type="match status" value="1"/>
</dbReference>
<keyword evidence="3" id="KW-0804">Transcription</keyword>
<protein>
    <submittedName>
        <fullName evidence="6">TetR/AcrR family transcriptional regulator</fullName>
    </submittedName>
</protein>
<evidence type="ECO:0000256" key="4">
    <source>
        <dbReference type="PROSITE-ProRule" id="PRU00335"/>
    </source>
</evidence>
<name>A0A6H0SC68_9MYCO</name>
<dbReference type="GO" id="GO:0003700">
    <property type="term" value="F:DNA-binding transcription factor activity"/>
    <property type="evidence" value="ECO:0007669"/>
    <property type="project" value="TreeGrafter"/>
</dbReference>
<dbReference type="SUPFAM" id="SSF48498">
    <property type="entry name" value="Tetracyclin repressor-like, C-terminal domain"/>
    <property type="match status" value="1"/>
</dbReference>
<dbReference type="SUPFAM" id="SSF46689">
    <property type="entry name" value="Homeodomain-like"/>
    <property type="match status" value="1"/>
</dbReference>
<dbReference type="InterPro" id="IPR009057">
    <property type="entry name" value="Homeodomain-like_sf"/>
</dbReference>
<organism evidence="6 7">
    <name type="scientific">Mycolicibacterium frederiksbergense</name>
    <dbReference type="NCBI Taxonomy" id="117567"/>
    <lineage>
        <taxon>Bacteria</taxon>
        <taxon>Bacillati</taxon>
        <taxon>Actinomycetota</taxon>
        <taxon>Actinomycetes</taxon>
        <taxon>Mycobacteriales</taxon>
        <taxon>Mycobacteriaceae</taxon>
        <taxon>Mycolicibacterium</taxon>
    </lineage>
</organism>
<dbReference type="PANTHER" id="PTHR30055:SF148">
    <property type="entry name" value="TETR-FAMILY TRANSCRIPTIONAL REGULATOR"/>
    <property type="match status" value="1"/>
</dbReference>
<dbReference type="Pfam" id="PF00440">
    <property type="entry name" value="TetR_N"/>
    <property type="match status" value="1"/>
</dbReference>
<dbReference type="Gene3D" id="1.10.10.60">
    <property type="entry name" value="Homeodomain-like"/>
    <property type="match status" value="1"/>
</dbReference>
<keyword evidence="1" id="KW-0805">Transcription regulation</keyword>
<evidence type="ECO:0000313" key="7">
    <source>
        <dbReference type="Proteomes" id="UP000501849"/>
    </source>
</evidence>
<dbReference type="Proteomes" id="UP000501849">
    <property type="component" value="Chromosome"/>
</dbReference>
<reference evidence="6 7" key="1">
    <citation type="submission" date="2019-04" db="EMBL/GenBank/DDBJ databases">
        <title>Draft, Whole-Genome Sequence of the Anthracene-degrading Mycobacterium frederiksbergense LB501T, Isolated from a Polycyclic Aromatic Hydrocarbon (PAH)-Contaminated Soil.</title>
        <authorList>
            <person name="Augelletti F."/>
        </authorList>
    </citation>
    <scope>NUCLEOTIDE SEQUENCE [LARGE SCALE GENOMIC DNA]</scope>
    <source>
        <strain evidence="6 7">LB 501T</strain>
    </source>
</reference>
<proteinExistence type="predicted"/>
<evidence type="ECO:0000256" key="1">
    <source>
        <dbReference type="ARBA" id="ARBA00023015"/>
    </source>
</evidence>
<dbReference type="RefSeq" id="WP_168145054.1">
    <property type="nucleotide sequence ID" value="NZ_CBCSDT010000006.1"/>
</dbReference>
<dbReference type="KEGG" id="mfre:EXE63_30565"/>
<evidence type="ECO:0000313" key="6">
    <source>
        <dbReference type="EMBL" id="QIV84736.1"/>
    </source>
</evidence>
<keyword evidence="2 4" id="KW-0238">DNA-binding</keyword>
<dbReference type="Pfam" id="PF16859">
    <property type="entry name" value="TetR_C_11"/>
    <property type="match status" value="1"/>
</dbReference>
<dbReference type="AlphaFoldDB" id="A0A6H0SC68"/>
<gene>
    <name evidence="6" type="ORF">EXE63_30565</name>
</gene>
<feature type="DNA-binding region" description="H-T-H motif" evidence="4">
    <location>
        <begin position="29"/>
        <end position="48"/>
    </location>
</feature>
<dbReference type="EMBL" id="CP038799">
    <property type="protein sequence ID" value="QIV84736.1"/>
    <property type="molecule type" value="Genomic_DNA"/>
</dbReference>
<feature type="domain" description="HTH tetR-type" evidence="5">
    <location>
        <begin position="6"/>
        <end position="66"/>
    </location>
</feature>
<keyword evidence="7" id="KW-1185">Reference proteome</keyword>
<accession>A0A6H0SC68</accession>
<dbReference type="PANTHER" id="PTHR30055">
    <property type="entry name" value="HTH-TYPE TRANSCRIPTIONAL REGULATOR RUTR"/>
    <property type="match status" value="1"/>
</dbReference>